<name>A0A2P1CZ05_NODSP</name>
<dbReference type="AlphaFoldDB" id="A0A2P1CZ05"/>
<protein>
    <submittedName>
        <fullName evidence="1">Uncharacterized protein</fullName>
    </submittedName>
</protein>
<accession>A0A2P1CZ05</accession>
<proteinExistence type="predicted"/>
<dbReference type="EMBL" id="MF741686">
    <property type="protein sequence ID" value="AVK43277.1"/>
    <property type="molecule type" value="Genomic_DNA"/>
</dbReference>
<organism evidence="1">
    <name type="scientific">Nodularia spumigena 309</name>
    <dbReference type="NCBI Taxonomy" id="2027345"/>
    <lineage>
        <taxon>Bacteria</taxon>
        <taxon>Bacillati</taxon>
        <taxon>Cyanobacteriota</taxon>
        <taxon>Cyanophyceae</taxon>
        <taxon>Nostocales</taxon>
        <taxon>Nodulariaceae</taxon>
        <taxon>Nodularia</taxon>
    </lineage>
</organism>
<reference evidence="1" key="2">
    <citation type="submission" date="2018-04" db="EMBL/GenBank/DDBJ databases">
        <authorList>
            <person name="Go L.Y."/>
            <person name="Mitchell J.A."/>
        </authorList>
    </citation>
    <scope>NUCLEOTIDE SEQUENCE</scope>
    <source>
        <strain evidence="1">309</strain>
    </source>
</reference>
<sequence>MGKTFWFTEYPDPLLLEEAGDIPDLDFTFYLIMKLLLQKGFTPDS</sequence>
<reference evidence="1" key="1">
    <citation type="journal article" date="2017" name="ACS Chem. Biol.">
        <title>Simultaneous Production of Anabaenopeptins and Namalides by the Cyanobacterium Nostoc sp. CENA543.</title>
        <authorList>
            <person name="Shishido T.K."/>
            <person name="Jokela J."/>
            <person name="Fewer D.P."/>
            <person name="Wahlsten M."/>
            <person name="Fiore M.F."/>
            <person name="Sivonen K."/>
        </authorList>
    </citation>
    <scope>NUCLEOTIDE SEQUENCE</scope>
    <source>
        <strain evidence="1">309</strain>
    </source>
</reference>
<evidence type="ECO:0000313" key="1">
    <source>
        <dbReference type="EMBL" id="AVK43277.1"/>
    </source>
</evidence>